<sequence>MSQFIVVLAYPRTGSSLCMQTLKLLGAHVAGEAKRPDLDIDGNPKGYYEDMRVLGKGLNAQIINEYQAIKAHNIAFKLSYAPLHPNHKRTTPEQQVAFLKQLSPRFILTVREPLESIMSVQRWSDSTCPKEQFIRITQKLKKYKENIETILKVLHDNHWLNPNNCLVQNYHDAIQNPTAYVERLADFARLAPSHEQIASAKANIDPALFRYKAKTLPANVVDWDSKIGASATYERLIQPLLIR</sequence>
<dbReference type="Gene3D" id="3.40.50.300">
    <property type="entry name" value="P-loop containing nucleotide triphosphate hydrolases"/>
    <property type="match status" value="1"/>
</dbReference>
<gene>
    <name evidence="1" type="ORF">NOG12_09765</name>
</gene>
<protein>
    <submittedName>
        <fullName evidence="1">Sulfotransferase</fullName>
    </submittedName>
</protein>
<evidence type="ECO:0000313" key="1">
    <source>
        <dbReference type="EMBL" id="MDT7526363.1"/>
    </source>
</evidence>
<name>A0ABU3KZK4_9GAMM</name>
<evidence type="ECO:0000313" key="2">
    <source>
        <dbReference type="Proteomes" id="UP001305027"/>
    </source>
</evidence>
<organism evidence="1 2">
    <name type="scientific">Pseudidiomarina fusca</name>
    <dbReference type="NCBI Taxonomy" id="2965078"/>
    <lineage>
        <taxon>Bacteria</taxon>
        <taxon>Pseudomonadati</taxon>
        <taxon>Pseudomonadota</taxon>
        <taxon>Gammaproteobacteria</taxon>
        <taxon>Alteromonadales</taxon>
        <taxon>Idiomarinaceae</taxon>
        <taxon>Pseudidiomarina</taxon>
    </lineage>
</organism>
<dbReference type="RefSeq" id="WP_313933141.1">
    <property type="nucleotide sequence ID" value="NZ_JANFPJ010000018.1"/>
</dbReference>
<dbReference type="InterPro" id="IPR027417">
    <property type="entry name" value="P-loop_NTPase"/>
</dbReference>
<comment type="caution">
    <text evidence="1">The sequence shown here is derived from an EMBL/GenBank/DDBJ whole genome shotgun (WGS) entry which is preliminary data.</text>
</comment>
<proteinExistence type="predicted"/>
<dbReference type="SUPFAM" id="SSF52540">
    <property type="entry name" value="P-loop containing nucleoside triphosphate hydrolases"/>
    <property type="match status" value="1"/>
</dbReference>
<dbReference type="Pfam" id="PF13469">
    <property type="entry name" value="Sulfotransfer_3"/>
    <property type="match status" value="1"/>
</dbReference>
<accession>A0ABU3KZK4</accession>
<reference evidence="1 2" key="1">
    <citation type="submission" date="2022-07" db="EMBL/GenBank/DDBJ databases">
        <title>Pseudidiomarina sp. nov, a marine bacterium isolated from Pacific Ocean.</title>
        <authorList>
            <person name="Wang Y."/>
        </authorList>
    </citation>
    <scope>NUCLEOTIDE SEQUENCE [LARGE SCALE GENOMIC DNA]</scope>
    <source>
        <strain evidence="1 2">GXY010</strain>
    </source>
</reference>
<dbReference type="Proteomes" id="UP001305027">
    <property type="component" value="Unassembled WGS sequence"/>
</dbReference>
<dbReference type="EMBL" id="JANFPJ010000018">
    <property type="protein sequence ID" value="MDT7526363.1"/>
    <property type="molecule type" value="Genomic_DNA"/>
</dbReference>
<keyword evidence="2" id="KW-1185">Reference proteome</keyword>